<name>A0ABS3GI11_9NEIS</name>
<feature type="compositionally biased region" description="Basic residues" evidence="1">
    <location>
        <begin position="501"/>
        <end position="518"/>
    </location>
</feature>
<comment type="caution">
    <text evidence="2">The sequence shown here is derived from an EMBL/GenBank/DDBJ whole genome shotgun (WGS) entry which is preliminary data.</text>
</comment>
<proteinExistence type="predicted"/>
<evidence type="ECO:0000313" key="3">
    <source>
        <dbReference type="Proteomes" id="UP000664349"/>
    </source>
</evidence>
<sequence length="518" mass="59405">MVPEHEPIGVFDISDEEGVNDSERLLMRLCRRSFLSLWSYANLHTDQDMREGKGSSKEFADVLVVFGDDIIIFSDKHIQFQNGNNLEVAWARWYKRAILASAKQLYGAMSWLKRFPQRIFLDSKCTRPLPVSLPQPNQARFHLVAVTRGSLDACAQSFPGSIGTHIINTEIEGAAHEKSPFTVGVLDRTKHFIHVLDEFSLEVVMDEMNTITDFLNYLSGREKFLSTPGTVISSAGEEQLIAAYLSNCDEKGHSFLPSVDGEMPDYIWFDESHYPSLRARPEYMEMRRENAQSQVWDEIIERFIRRGNPSLVYPEFEQSNGDTEQALRLMAAESRLRRRILVQAIREVLVAANDTPGVRRARVVSTKQDPHLVYIFLVLPKKEHETYDEYRKHRLAVLHAYGRCAKLKFPFGTTFIALGFDHPVKSYSGSSEDLFVYMCNEWSATDQAEAEFYRRQLGILGDSLTTNWRHENEFPQRPRANGPSSDTVSHDKGLKRNSQKEKRKSKAAKKSKRSNRNK</sequence>
<evidence type="ECO:0000256" key="1">
    <source>
        <dbReference type="SAM" id="MobiDB-lite"/>
    </source>
</evidence>
<protein>
    <recommendedName>
        <fullName evidence="4">Preprotein translocase subunit SecA</fullName>
    </recommendedName>
</protein>
<keyword evidence="3" id="KW-1185">Reference proteome</keyword>
<feature type="compositionally biased region" description="Basic and acidic residues" evidence="1">
    <location>
        <begin position="488"/>
        <end position="500"/>
    </location>
</feature>
<feature type="region of interest" description="Disordered" evidence="1">
    <location>
        <begin position="473"/>
        <end position="518"/>
    </location>
</feature>
<gene>
    <name evidence="2" type="ORF">J1C50_01805</name>
</gene>
<evidence type="ECO:0008006" key="4">
    <source>
        <dbReference type="Google" id="ProtNLM"/>
    </source>
</evidence>
<organism evidence="2 3">
    <name type="scientific">Chromobacterium haemolyticum</name>
    <dbReference type="NCBI Taxonomy" id="394935"/>
    <lineage>
        <taxon>Bacteria</taxon>
        <taxon>Pseudomonadati</taxon>
        <taxon>Pseudomonadota</taxon>
        <taxon>Betaproteobacteria</taxon>
        <taxon>Neisseriales</taxon>
        <taxon>Chromobacteriaceae</taxon>
        <taxon>Chromobacterium</taxon>
    </lineage>
</organism>
<evidence type="ECO:0000313" key="2">
    <source>
        <dbReference type="EMBL" id="MBO0414232.1"/>
    </source>
</evidence>
<dbReference type="EMBL" id="JAFLRD010000001">
    <property type="protein sequence ID" value="MBO0414232.1"/>
    <property type="molecule type" value="Genomic_DNA"/>
</dbReference>
<dbReference type="Proteomes" id="UP000664349">
    <property type="component" value="Unassembled WGS sequence"/>
</dbReference>
<dbReference type="RefSeq" id="WP_152596847.1">
    <property type="nucleotide sequence ID" value="NZ_JAEILV010000001.1"/>
</dbReference>
<accession>A0ABS3GI11</accession>
<reference evidence="2 3" key="1">
    <citation type="submission" date="2021-03" db="EMBL/GenBank/DDBJ databases">
        <title>First Case of infection caused by Chromobacterium haemolyticum derived from water in China.</title>
        <authorList>
            <person name="Chen J."/>
            <person name="Liu C."/>
        </authorList>
    </citation>
    <scope>NUCLEOTIDE SEQUENCE [LARGE SCALE GENOMIC DNA]</scope>
    <source>
        <strain evidence="2 3">WJ-5</strain>
    </source>
</reference>